<comment type="caution">
    <text evidence="3">The sequence shown here is derived from an EMBL/GenBank/DDBJ whole genome shotgun (WGS) entry which is preliminary data.</text>
</comment>
<feature type="transmembrane region" description="Helical" evidence="2">
    <location>
        <begin position="21"/>
        <end position="39"/>
    </location>
</feature>
<evidence type="ECO:0000313" key="3">
    <source>
        <dbReference type="EMBL" id="GAA3887366.1"/>
    </source>
</evidence>
<name>A0ABP7KT60_9MICO</name>
<sequence>MSTIKHPVGPRSDKVYRRRRLVVGLGLLAVIIIIVLIIVKPGSSVGEPGNSPTSTKGMSTDAPSSSSKPVAAADGGACDPANITVEALTSAPDYDADQLPELSLSLTNTGSASCVIDAGTAKQVFTITSGDDVWWTSTDCQTGAADASVTLAAGATEKSSAPLTWDRTRSAKDTCESDSRELAPADGASYHLSVTVDGIAAATPTQFLLN</sequence>
<dbReference type="EMBL" id="BAABCN010000010">
    <property type="protein sequence ID" value="GAA3887366.1"/>
    <property type="molecule type" value="Genomic_DNA"/>
</dbReference>
<proteinExistence type="predicted"/>
<evidence type="ECO:0000256" key="1">
    <source>
        <dbReference type="SAM" id="MobiDB-lite"/>
    </source>
</evidence>
<dbReference type="RefSeq" id="WP_345068467.1">
    <property type="nucleotide sequence ID" value="NZ_BAABCN010000010.1"/>
</dbReference>
<keyword evidence="4" id="KW-1185">Reference proteome</keyword>
<feature type="region of interest" description="Disordered" evidence="1">
    <location>
        <begin position="45"/>
        <end position="75"/>
    </location>
</feature>
<keyword evidence="2" id="KW-0472">Membrane</keyword>
<gene>
    <name evidence="3" type="ORF">GCM10022381_31710</name>
</gene>
<organism evidence="3 4">
    <name type="scientific">Leifsonia kafniensis</name>
    <dbReference type="NCBI Taxonomy" id="475957"/>
    <lineage>
        <taxon>Bacteria</taxon>
        <taxon>Bacillati</taxon>
        <taxon>Actinomycetota</taxon>
        <taxon>Actinomycetes</taxon>
        <taxon>Micrococcales</taxon>
        <taxon>Microbacteriaceae</taxon>
        <taxon>Leifsonia</taxon>
    </lineage>
</organism>
<evidence type="ECO:0008006" key="5">
    <source>
        <dbReference type="Google" id="ProtNLM"/>
    </source>
</evidence>
<accession>A0ABP7KT60</accession>
<keyword evidence="2" id="KW-0812">Transmembrane</keyword>
<reference evidence="4" key="1">
    <citation type="journal article" date="2019" name="Int. J. Syst. Evol. Microbiol.">
        <title>The Global Catalogue of Microorganisms (GCM) 10K type strain sequencing project: providing services to taxonomists for standard genome sequencing and annotation.</title>
        <authorList>
            <consortium name="The Broad Institute Genomics Platform"/>
            <consortium name="The Broad Institute Genome Sequencing Center for Infectious Disease"/>
            <person name="Wu L."/>
            <person name="Ma J."/>
        </authorList>
    </citation>
    <scope>NUCLEOTIDE SEQUENCE [LARGE SCALE GENOMIC DNA]</scope>
    <source>
        <strain evidence="4">JCM 17021</strain>
    </source>
</reference>
<dbReference type="Proteomes" id="UP001501803">
    <property type="component" value="Unassembled WGS sequence"/>
</dbReference>
<evidence type="ECO:0000256" key="2">
    <source>
        <dbReference type="SAM" id="Phobius"/>
    </source>
</evidence>
<protein>
    <recommendedName>
        <fullName evidence="5">DUF4232 domain-containing protein</fullName>
    </recommendedName>
</protein>
<feature type="compositionally biased region" description="Low complexity" evidence="1">
    <location>
        <begin position="62"/>
        <end position="73"/>
    </location>
</feature>
<evidence type="ECO:0000313" key="4">
    <source>
        <dbReference type="Proteomes" id="UP001501803"/>
    </source>
</evidence>
<keyword evidence="2" id="KW-1133">Transmembrane helix</keyword>